<gene>
    <name evidence="1" type="ORF">P4H66_07545</name>
</gene>
<dbReference type="RefSeq" id="WP_326086943.1">
    <property type="nucleotide sequence ID" value="NZ_JARLKZ010000005.1"/>
</dbReference>
<evidence type="ECO:0000313" key="2">
    <source>
        <dbReference type="Proteomes" id="UP001344632"/>
    </source>
</evidence>
<accession>A0ABU6GKS1</accession>
<organism evidence="1 2">
    <name type="scientific">Paenibacillus dokdonensis</name>
    <dbReference type="NCBI Taxonomy" id="2567944"/>
    <lineage>
        <taxon>Bacteria</taxon>
        <taxon>Bacillati</taxon>
        <taxon>Bacillota</taxon>
        <taxon>Bacilli</taxon>
        <taxon>Bacillales</taxon>
        <taxon>Paenibacillaceae</taxon>
        <taxon>Paenibacillus</taxon>
    </lineage>
</organism>
<name>A0ABU6GKS1_9BACL</name>
<comment type="caution">
    <text evidence="1">The sequence shown here is derived from an EMBL/GenBank/DDBJ whole genome shotgun (WGS) entry which is preliminary data.</text>
</comment>
<sequence>MNFLEALNTFVGRMTEVVQPGQFLQGRLISASNGLVTVQLVSSNYIPTTQEVTAISDNITFVRILP</sequence>
<dbReference type="Proteomes" id="UP001344632">
    <property type="component" value="Unassembled WGS sequence"/>
</dbReference>
<dbReference type="EMBL" id="JARLKZ010000005">
    <property type="protein sequence ID" value="MEC0239712.1"/>
    <property type="molecule type" value="Genomic_DNA"/>
</dbReference>
<evidence type="ECO:0000313" key="1">
    <source>
        <dbReference type="EMBL" id="MEC0239712.1"/>
    </source>
</evidence>
<proteinExistence type="predicted"/>
<keyword evidence="2" id="KW-1185">Reference proteome</keyword>
<evidence type="ECO:0008006" key="3">
    <source>
        <dbReference type="Google" id="ProtNLM"/>
    </source>
</evidence>
<protein>
    <recommendedName>
        <fullName evidence="3">S1 motif domain-containing protein</fullName>
    </recommendedName>
</protein>
<reference evidence="1 2" key="1">
    <citation type="submission" date="2023-03" db="EMBL/GenBank/DDBJ databases">
        <title>Bacillus Genome Sequencing.</title>
        <authorList>
            <person name="Dunlap C."/>
        </authorList>
    </citation>
    <scope>NUCLEOTIDE SEQUENCE [LARGE SCALE GENOMIC DNA]</scope>
    <source>
        <strain evidence="1 2">BD-525</strain>
    </source>
</reference>